<dbReference type="AlphaFoldDB" id="A0A7U3UZZ6"/>
<accession>A0A7U3UZZ6</accession>
<keyword evidence="4" id="KW-1185">Reference proteome</keyword>
<dbReference type="CDD" id="cd00130">
    <property type="entry name" value="PAS"/>
    <property type="match status" value="1"/>
</dbReference>
<dbReference type="KEGG" id="arev:RVR_9464"/>
<feature type="domain" description="PPM-type phosphatase" evidence="2">
    <location>
        <begin position="236"/>
        <end position="448"/>
    </location>
</feature>
<dbReference type="GO" id="GO:0016791">
    <property type="term" value="F:phosphatase activity"/>
    <property type="evidence" value="ECO:0007669"/>
    <property type="project" value="TreeGrafter"/>
</dbReference>
<dbReference type="PROSITE" id="PS51746">
    <property type="entry name" value="PPM_2"/>
    <property type="match status" value="1"/>
</dbReference>
<dbReference type="InterPro" id="IPR052016">
    <property type="entry name" value="Bact_Sigma-Reg"/>
</dbReference>
<dbReference type="InterPro" id="IPR000014">
    <property type="entry name" value="PAS"/>
</dbReference>
<evidence type="ECO:0000259" key="2">
    <source>
        <dbReference type="PROSITE" id="PS51746"/>
    </source>
</evidence>
<dbReference type="Proteomes" id="UP000595703">
    <property type="component" value="Chromosome"/>
</dbReference>
<dbReference type="Pfam" id="PF08448">
    <property type="entry name" value="PAS_4"/>
    <property type="match status" value="1"/>
</dbReference>
<dbReference type="PANTHER" id="PTHR43156:SF2">
    <property type="entry name" value="STAGE II SPORULATION PROTEIN E"/>
    <property type="match status" value="1"/>
</dbReference>
<gene>
    <name evidence="3" type="ORF">RVR_9464</name>
</gene>
<reference evidence="3 4" key="3">
    <citation type="journal article" date="2011" name="Nat. Chem. Biol.">
        <title>Reveromycin A biosynthesis uses RevG and RevJ for stereospecific spiroacetal formation.</title>
        <authorList>
            <person name="Takahashi S."/>
            <person name="Toyoda A."/>
            <person name="Sekiyama Y."/>
            <person name="Takagi H."/>
            <person name="Nogawa T."/>
            <person name="Uramoto M."/>
            <person name="Suzuki R."/>
            <person name="Koshino H."/>
            <person name="Kumano T."/>
            <person name="Panthee S."/>
            <person name="Dairi T."/>
            <person name="Ishikawa J."/>
            <person name="Ikeda H."/>
            <person name="Sakaki Y."/>
            <person name="Osada H."/>
        </authorList>
    </citation>
    <scope>NUCLEOTIDE SEQUENCE [LARGE SCALE GENOMIC DNA]</scope>
    <source>
        <strain evidence="3 4">SN-593</strain>
    </source>
</reference>
<dbReference type="Gene3D" id="3.60.40.10">
    <property type="entry name" value="PPM-type phosphatase domain"/>
    <property type="match status" value="1"/>
</dbReference>
<dbReference type="InterPro" id="IPR035965">
    <property type="entry name" value="PAS-like_dom_sf"/>
</dbReference>
<dbReference type="SUPFAM" id="SSF81606">
    <property type="entry name" value="PP2C-like"/>
    <property type="match status" value="1"/>
</dbReference>
<reference evidence="3 4" key="4">
    <citation type="journal article" date="2020" name="Sci. Rep.">
        <title>beta-carboline chemical signals induce reveromycin production through a LuxR family regulator in Streptomyces sp. SN-593.</title>
        <authorList>
            <person name="Panthee S."/>
            <person name="Kito N."/>
            <person name="Hayashi T."/>
            <person name="Shimizu T."/>
            <person name="Ishikawa J."/>
            <person name="Hamamoto H."/>
            <person name="Osada H."/>
            <person name="Takahashi S."/>
        </authorList>
    </citation>
    <scope>NUCLEOTIDE SEQUENCE [LARGE SCALE GENOMIC DNA]</scope>
    <source>
        <strain evidence="3 4">SN-593</strain>
    </source>
</reference>
<reference evidence="3 4" key="1">
    <citation type="journal article" date="2010" name="J. Bacteriol.">
        <title>Biochemical characterization of a novel indole prenyltransferase from Streptomyces sp. SN-593.</title>
        <authorList>
            <person name="Takahashi S."/>
            <person name="Takagi H."/>
            <person name="Toyoda A."/>
            <person name="Uramoto M."/>
            <person name="Nogawa T."/>
            <person name="Ueki M."/>
            <person name="Sakaki Y."/>
            <person name="Osada H."/>
        </authorList>
    </citation>
    <scope>NUCLEOTIDE SEQUENCE [LARGE SCALE GENOMIC DNA]</scope>
    <source>
        <strain evidence="3 4">SN-593</strain>
    </source>
</reference>
<dbReference type="InterPro" id="IPR001932">
    <property type="entry name" value="PPM-type_phosphatase-like_dom"/>
</dbReference>
<dbReference type="Gene3D" id="3.30.450.20">
    <property type="entry name" value="PAS domain"/>
    <property type="match status" value="1"/>
</dbReference>
<organism evidence="3 4">
    <name type="scientific">Actinacidiphila reveromycinica</name>
    <dbReference type="NCBI Taxonomy" id="659352"/>
    <lineage>
        <taxon>Bacteria</taxon>
        <taxon>Bacillati</taxon>
        <taxon>Actinomycetota</taxon>
        <taxon>Actinomycetes</taxon>
        <taxon>Kitasatosporales</taxon>
        <taxon>Streptomycetaceae</taxon>
        <taxon>Actinacidiphila</taxon>
    </lineage>
</organism>
<dbReference type="SUPFAM" id="SSF55785">
    <property type="entry name" value="PYP-like sensor domain (PAS domain)"/>
    <property type="match status" value="1"/>
</dbReference>
<dbReference type="SMART" id="SM00331">
    <property type="entry name" value="PP2C_SIG"/>
    <property type="match status" value="1"/>
</dbReference>
<dbReference type="PANTHER" id="PTHR43156">
    <property type="entry name" value="STAGE II SPORULATION PROTEIN E-RELATED"/>
    <property type="match status" value="1"/>
</dbReference>
<proteinExistence type="predicted"/>
<evidence type="ECO:0000313" key="4">
    <source>
        <dbReference type="Proteomes" id="UP000595703"/>
    </source>
</evidence>
<dbReference type="InterPro" id="IPR036457">
    <property type="entry name" value="PPM-type-like_dom_sf"/>
</dbReference>
<reference evidence="3 4" key="2">
    <citation type="journal article" date="2011" name="J. Antibiot.">
        <title>Furaquinocins I and J: novel polyketide isoprenoid hybrid compounds from Streptomyces reveromyceticus SN-593.</title>
        <authorList>
            <person name="Panthee S."/>
            <person name="Takahashi S."/>
            <person name="Takagi H."/>
            <person name="Nogawa T."/>
            <person name="Oowada E."/>
            <person name="Uramoto M."/>
            <person name="Osada H."/>
        </authorList>
    </citation>
    <scope>NUCLEOTIDE SEQUENCE [LARGE SCALE GENOMIC DNA]</scope>
    <source>
        <strain evidence="3 4">SN-593</strain>
    </source>
</reference>
<name>A0A7U3UZZ6_9ACTN</name>
<keyword evidence="1" id="KW-0378">Hydrolase</keyword>
<dbReference type="NCBIfam" id="TIGR00229">
    <property type="entry name" value="sensory_box"/>
    <property type="match status" value="1"/>
</dbReference>
<evidence type="ECO:0000313" key="3">
    <source>
        <dbReference type="EMBL" id="BBB01858.1"/>
    </source>
</evidence>
<protein>
    <submittedName>
        <fullName evidence="3">Putative magnesium or manganese-dependent protein phosphatase</fullName>
    </submittedName>
</protein>
<dbReference type="Pfam" id="PF07228">
    <property type="entry name" value="SpoIIE"/>
    <property type="match status" value="1"/>
</dbReference>
<dbReference type="EMBL" id="AP018365">
    <property type="protein sequence ID" value="BBB01858.1"/>
    <property type="molecule type" value="Genomic_DNA"/>
</dbReference>
<evidence type="ECO:0000256" key="1">
    <source>
        <dbReference type="ARBA" id="ARBA00022801"/>
    </source>
</evidence>
<dbReference type="InterPro" id="IPR013656">
    <property type="entry name" value="PAS_4"/>
</dbReference>
<sequence length="448" mass="47804">MHARTRAHGRRCEGGRVVAVAGGGGGGDGLDYAALFAAMPAACIVLDRELTILALNDAYTEATGRTAADLVGLRFFDAYPPDPGDPASRGAEVQRRSLETALASGRTNILLLHRFTIPRADRPEHFAPRWWNVVNRPVRGPGGQVELLIHQVDDVTEYVRAERGADDAAGSGAGQEPGPRTDDVVVEAPRAELFTRARELQRANARLQESAVRTHDVALTLQRAMLATPDLAAHPEVAVRYLPALEGMNACGDWYDVVDLPEGRMALSVGDVVGHGVNAASVMGMLRAALSAAIRVADSPSGALETLGLYARSQDGAVATTTFTCQLFPASRLLMYSSAGHPPPVLMHRDGSSELLDRATDPPLGVRMEHVPRPQATADYRPGDILVLYTDGLIERRGEDIDVGLGRLVDAVRALRALPPEEVADGLLRAMAGPAGQQDDISLLVTRL</sequence>
<dbReference type="SMART" id="SM00091">
    <property type="entry name" value="PAS"/>
    <property type="match status" value="1"/>
</dbReference>